<accession>A0A7J7DUD4</accession>
<dbReference type="PANTHER" id="PTHR21243">
    <property type="entry name" value="PROTEIN SCAI"/>
    <property type="match status" value="1"/>
</dbReference>
<name>A0A7J7DUD4_TRIWF</name>
<evidence type="ECO:0000313" key="2">
    <source>
        <dbReference type="Proteomes" id="UP000593562"/>
    </source>
</evidence>
<protein>
    <submittedName>
        <fullName evidence="1">Protein SCAI</fullName>
    </submittedName>
</protein>
<organism evidence="1 2">
    <name type="scientific">Tripterygium wilfordii</name>
    <name type="common">Thunder God vine</name>
    <dbReference type="NCBI Taxonomy" id="458696"/>
    <lineage>
        <taxon>Eukaryota</taxon>
        <taxon>Viridiplantae</taxon>
        <taxon>Streptophyta</taxon>
        <taxon>Embryophyta</taxon>
        <taxon>Tracheophyta</taxon>
        <taxon>Spermatophyta</taxon>
        <taxon>Magnoliopsida</taxon>
        <taxon>eudicotyledons</taxon>
        <taxon>Gunneridae</taxon>
        <taxon>Pentapetalae</taxon>
        <taxon>rosids</taxon>
        <taxon>fabids</taxon>
        <taxon>Celastrales</taxon>
        <taxon>Celastraceae</taxon>
        <taxon>Tripterygium</taxon>
    </lineage>
</organism>
<dbReference type="Pfam" id="PF12070">
    <property type="entry name" value="SCAI"/>
    <property type="match status" value="1"/>
</dbReference>
<proteinExistence type="predicted"/>
<gene>
    <name evidence="1" type="ORF">HS088_TW03G00099</name>
</gene>
<evidence type="ECO:0000313" key="1">
    <source>
        <dbReference type="EMBL" id="KAF5749774.1"/>
    </source>
</evidence>
<dbReference type="AlphaFoldDB" id="A0A7J7DUD4"/>
<dbReference type="InParanoid" id="A0A7J7DUD4"/>
<dbReference type="FunCoup" id="A0A7J7DUD4">
    <property type="interactions" value="3654"/>
</dbReference>
<dbReference type="GO" id="GO:0006351">
    <property type="term" value="P:DNA-templated transcription"/>
    <property type="evidence" value="ECO:0007669"/>
    <property type="project" value="InterPro"/>
</dbReference>
<comment type="caution">
    <text evidence="1">The sequence shown here is derived from an EMBL/GenBank/DDBJ whole genome shotgun (WGS) entry which is preliminary data.</text>
</comment>
<dbReference type="Proteomes" id="UP000593562">
    <property type="component" value="Unassembled WGS sequence"/>
</dbReference>
<dbReference type="GO" id="GO:0003714">
    <property type="term" value="F:transcription corepressor activity"/>
    <property type="evidence" value="ECO:0007669"/>
    <property type="project" value="InterPro"/>
</dbReference>
<reference evidence="1 2" key="1">
    <citation type="journal article" date="2020" name="Nat. Commun.">
        <title>Genome of Tripterygium wilfordii and identification of cytochrome P450 involved in triptolide biosynthesis.</title>
        <authorList>
            <person name="Tu L."/>
            <person name="Su P."/>
            <person name="Zhang Z."/>
            <person name="Gao L."/>
            <person name="Wang J."/>
            <person name="Hu T."/>
            <person name="Zhou J."/>
            <person name="Zhang Y."/>
            <person name="Zhao Y."/>
            <person name="Liu Y."/>
            <person name="Song Y."/>
            <person name="Tong Y."/>
            <person name="Lu Y."/>
            <person name="Yang J."/>
            <person name="Xu C."/>
            <person name="Jia M."/>
            <person name="Peters R.J."/>
            <person name="Huang L."/>
            <person name="Gao W."/>
        </authorList>
    </citation>
    <scope>NUCLEOTIDE SEQUENCE [LARGE SCALE GENOMIC DNA]</scope>
    <source>
        <strain evidence="2">cv. XIE 37</strain>
        <tissue evidence="1">Leaf</tissue>
    </source>
</reference>
<dbReference type="OrthoDB" id="525027at2759"/>
<dbReference type="InterPro" id="IPR022709">
    <property type="entry name" value="SCAI"/>
</dbReference>
<keyword evidence="2" id="KW-1185">Reference proteome</keyword>
<dbReference type="EMBL" id="JAAARO010000003">
    <property type="protein sequence ID" value="KAF5749774.1"/>
    <property type="molecule type" value="Genomic_DNA"/>
</dbReference>
<sequence length="598" mass="67835">MANNNDFVSQTFRALVETADRKFARARDLQPYGRTQTHCFQKVFKAYMRLWKYQQENRSKLVEAGLNRWEIGEIASRIGQLYFNQYMRTSESRFLVEAYVFYDAILSRRYFEGSKVKDPGVRFKELRFYARFLLVSLILKRSEMVKLLAEKLGALVDDSRAAFRETNFKEWKLVVQEIVRFMNVDTSFTSSKPLRYCAIVDSHPASLPYVVRFHSKKILKFQDALLTSYHRNEVKFAELTLDTYRMLQCLEWEPSGSFYQKRPIEVKENGAMIDHSGTSGVIDMNLATDLTDPSLPSNPRKAILYRPSATHFLAVMATICEELPPESVMLIYLSAPGKASCNNVSQMEISGVSSKTSKEKIVSRISHDKCSTLESHTNGKGDTNEYYGSYLWFGPKGNGGSNNLYPGDIIPFTRKPIFLIIDSDNSHAFKVLHGAEIGERAAIILSPLKSAFKNQLGSGVVHNGSQFTLFLTAPVQAFCQMVGLSPSNTDVDVYNNAESILSTAFSAWEVILCTLTNLDLVWAQVLSDPFLRRLILRFIFCRSVLYLFCSPEEREQYLPVCLPHLPPSVSPSSDVVRSAVISLSNHLNVADCFRFDDT</sequence>